<protein>
    <submittedName>
        <fullName evidence="1">Uncharacterized protein</fullName>
    </submittedName>
</protein>
<name>A0A3R8P1L5_9PSEU</name>
<sequence length="173" mass="17635">MTSASCSARTRSGRSCMIGTEDDSGLCHIHNPDRHCGAVPAGGSTCTMQAGSTGFCWKHEPPRPRAVGAPDLHGSYGQPGQPVGPLNPAPVAGVGDPLGAAKAVRTATRNLVLGAGRVVEVDTTTGAAILCVLSEAVRDLGALGWQATGDDAIRRAAADLASQIEAHTDRRTS</sequence>
<keyword evidence="2" id="KW-1185">Reference proteome</keyword>
<dbReference type="EMBL" id="RSAA01000018">
    <property type="protein sequence ID" value="RRO14552.1"/>
    <property type="molecule type" value="Genomic_DNA"/>
</dbReference>
<dbReference type="Proteomes" id="UP000274515">
    <property type="component" value="Unassembled WGS sequence"/>
</dbReference>
<evidence type="ECO:0000313" key="2">
    <source>
        <dbReference type="Proteomes" id="UP000274515"/>
    </source>
</evidence>
<comment type="caution">
    <text evidence="1">The sequence shown here is derived from an EMBL/GenBank/DDBJ whole genome shotgun (WGS) entry which is preliminary data.</text>
</comment>
<proteinExistence type="predicted"/>
<reference evidence="1 2" key="1">
    <citation type="submission" date="2018-11" db="EMBL/GenBank/DDBJ databases">
        <title>Saccharopolyspora rhizosphaerae sp. nov., an actinomycete isolated from rhizosphere soil in Thailand.</title>
        <authorList>
            <person name="Intra B."/>
            <person name="Euanorasetr J."/>
            <person name="Take A."/>
            <person name="Inahashi Y."/>
            <person name="Mori M."/>
            <person name="Panbangred W."/>
            <person name="Matsumoto A."/>
        </authorList>
    </citation>
    <scope>NUCLEOTIDE SEQUENCE [LARGE SCALE GENOMIC DNA]</scope>
    <source>
        <strain evidence="1 2">H219</strain>
    </source>
</reference>
<evidence type="ECO:0000313" key="1">
    <source>
        <dbReference type="EMBL" id="RRO14552.1"/>
    </source>
</evidence>
<gene>
    <name evidence="1" type="ORF">EIL87_19810</name>
</gene>
<accession>A0A3R8P1L5</accession>
<dbReference type="RefSeq" id="WP_125092085.1">
    <property type="nucleotide sequence ID" value="NZ_RSAA01000018.1"/>
</dbReference>
<dbReference type="AlphaFoldDB" id="A0A3R8P1L5"/>
<organism evidence="1 2">
    <name type="scientific">Saccharopolyspora rhizosphaerae</name>
    <dbReference type="NCBI Taxonomy" id="2492662"/>
    <lineage>
        <taxon>Bacteria</taxon>
        <taxon>Bacillati</taxon>
        <taxon>Actinomycetota</taxon>
        <taxon>Actinomycetes</taxon>
        <taxon>Pseudonocardiales</taxon>
        <taxon>Pseudonocardiaceae</taxon>
        <taxon>Saccharopolyspora</taxon>
    </lineage>
</organism>